<proteinExistence type="inferred from homology"/>
<organism evidence="7 8">
    <name type="scientific">Vibrio algicola</name>
    <dbReference type="NCBI Taxonomy" id="2662262"/>
    <lineage>
        <taxon>Bacteria</taxon>
        <taxon>Pseudomonadati</taxon>
        <taxon>Pseudomonadota</taxon>
        <taxon>Gammaproteobacteria</taxon>
        <taxon>Vibrionales</taxon>
        <taxon>Vibrionaceae</taxon>
        <taxon>Vibrio</taxon>
    </lineage>
</organism>
<dbReference type="CDD" id="cd12162">
    <property type="entry name" value="2-Hacid_dh_4"/>
    <property type="match status" value="1"/>
</dbReference>
<dbReference type="InterPro" id="IPR029753">
    <property type="entry name" value="D-isomer_DH_CS"/>
</dbReference>
<evidence type="ECO:0000259" key="5">
    <source>
        <dbReference type="Pfam" id="PF00389"/>
    </source>
</evidence>
<dbReference type="Proteomes" id="UP000348942">
    <property type="component" value="Chromosome 1"/>
</dbReference>
<dbReference type="FunFam" id="3.40.50.720:FF:000041">
    <property type="entry name" value="D-3-phosphoglycerate dehydrogenase"/>
    <property type="match status" value="1"/>
</dbReference>
<evidence type="ECO:0000313" key="7">
    <source>
        <dbReference type="EMBL" id="QGA65736.1"/>
    </source>
</evidence>
<dbReference type="Gene3D" id="3.40.50.720">
    <property type="entry name" value="NAD(P)-binding Rossmann-like Domain"/>
    <property type="match status" value="2"/>
</dbReference>
<dbReference type="AlphaFoldDB" id="A0A5Q0THS5"/>
<comment type="similarity">
    <text evidence="1 4">Belongs to the D-isomer specific 2-hydroxyacid dehydrogenase family.</text>
</comment>
<dbReference type="GO" id="GO:0047545">
    <property type="term" value="F:(S)-2-hydroxyglutarate dehydrogenase activity"/>
    <property type="evidence" value="ECO:0007669"/>
    <property type="project" value="UniProtKB-ARBA"/>
</dbReference>
<dbReference type="PROSITE" id="PS00671">
    <property type="entry name" value="D_2_HYDROXYACID_DH_3"/>
    <property type="match status" value="1"/>
</dbReference>
<evidence type="ECO:0000256" key="1">
    <source>
        <dbReference type="ARBA" id="ARBA00005854"/>
    </source>
</evidence>
<feature type="domain" description="D-isomer specific 2-hydroxyacid dehydrogenase catalytic" evidence="5">
    <location>
        <begin position="36"/>
        <end position="328"/>
    </location>
</feature>
<evidence type="ECO:0000256" key="2">
    <source>
        <dbReference type="ARBA" id="ARBA00023002"/>
    </source>
</evidence>
<gene>
    <name evidence="7" type="ORF">GFB47_10235</name>
</gene>
<evidence type="ECO:0000313" key="8">
    <source>
        <dbReference type="Proteomes" id="UP000348942"/>
    </source>
</evidence>
<dbReference type="PANTHER" id="PTHR43761:SF1">
    <property type="entry name" value="D-ISOMER SPECIFIC 2-HYDROXYACID DEHYDROGENASE CATALYTIC DOMAIN-CONTAINING PROTEIN-RELATED"/>
    <property type="match status" value="1"/>
</dbReference>
<dbReference type="EMBL" id="CP045699">
    <property type="protein sequence ID" value="QGA65736.1"/>
    <property type="molecule type" value="Genomic_DNA"/>
</dbReference>
<dbReference type="GO" id="GO:0006564">
    <property type="term" value="P:L-serine biosynthetic process"/>
    <property type="evidence" value="ECO:0007669"/>
    <property type="project" value="UniProtKB-ARBA"/>
</dbReference>
<dbReference type="PANTHER" id="PTHR43761">
    <property type="entry name" value="D-ISOMER SPECIFIC 2-HYDROXYACID DEHYDROGENASE FAMILY PROTEIN (AFU_ORTHOLOGUE AFUA_1G13630)"/>
    <property type="match status" value="1"/>
</dbReference>
<dbReference type="GO" id="GO:0051287">
    <property type="term" value="F:NAD binding"/>
    <property type="evidence" value="ECO:0007669"/>
    <property type="project" value="InterPro"/>
</dbReference>
<reference evidence="7 8" key="1">
    <citation type="submission" date="2019-10" db="EMBL/GenBank/DDBJ databases">
        <title>Vibrio sp. nov., isolated from Coralline algae surface.</title>
        <authorList>
            <person name="Geng Y."/>
            <person name="Zhang X."/>
        </authorList>
    </citation>
    <scope>NUCLEOTIDE SEQUENCE [LARGE SCALE GENOMIC DNA]</scope>
    <source>
        <strain evidence="7 8">SM1977</strain>
    </source>
</reference>
<name>A0A5Q0THS5_9VIBR</name>
<dbReference type="RefSeq" id="WP_153447880.1">
    <property type="nucleotide sequence ID" value="NZ_CP045699.1"/>
</dbReference>
<dbReference type="GO" id="GO:0004617">
    <property type="term" value="F:phosphoglycerate dehydrogenase activity"/>
    <property type="evidence" value="ECO:0007669"/>
    <property type="project" value="UniProtKB-ARBA"/>
</dbReference>
<dbReference type="InterPro" id="IPR006139">
    <property type="entry name" value="D-isomer_2_OHA_DH_cat_dom"/>
</dbReference>
<dbReference type="Pfam" id="PF02826">
    <property type="entry name" value="2-Hacid_dh_C"/>
    <property type="match status" value="1"/>
</dbReference>
<dbReference type="SUPFAM" id="SSF51735">
    <property type="entry name" value="NAD(P)-binding Rossmann-fold domains"/>
    <property type="match status" value="1"/>
</dbReference>
<dbReference type="SUPFAM" id="SSF52283">
    <property type="entry name" value="Formate/glycerate dehydrogenase catalytic domain-like"/>
    <property type="match status" value="1"/>
</dbReference>
<dbReference type="InterPro" id="IPR050418">
    <property type="entry name" value="D-iso_2-hydroxyacid_DH_PdxB"/>
</dbReference>
<keyword evidence="2 4" id="KW-0560">Oxidoreductase</keyword>
<accession>A0A5Q0THS5</accession>
<evidence type="ECO:0000259" key="6">
    <source>
        <dbReference type="Pfam" id="PF02826"/>
    </source>
</evidence>
<dbReference type="PROSITE" id="PS00670">
    <property type="entry name" value="D_2_HYDROXYACID_DH_2"/>
    <property type="match status" value="1"/>
</dbReference>
<keyword evidence="8" id="KW-1185">Reference proteome</keyword>
<dbReference type="InterPro" id="IPR036291">
    <property type="entry name" value="NAD(P)-bd_dom_sf"/>
</dbReference>
<keyword evidence="3" id="KW-0520">NAD</keyword>
<dbReference type="InterPro" id="IPR006140">
    <property type="entry name" value="D-isomer_DH_NAD-bd"/>
</dbReference>
<feature type="domain" description="D-isomer specific 2-hydroxyacid dehydrogenase NAD-binding" evidence="6">
    <location>
        <begin position="117"/>
        <end position="297"/>
    </location>
</feature>
<sequence>MPITSSSLPSKPTVIFLDVGTIPEQIKVPNLTFEHQWQQFDFTNEEQIIERIHAADIVITNKVKLSAEVLAYAPNLRLIAVAATGTNNIDLDYCRENNIAVSNVQGYATRSVPEHTIAMMFALKRNLVGYHQDIAAGVWQQQKQFCFFTHSISDVAGSTMGVIGSGSLGKAVAKLAEAIGMQVIFSERKGAKTCRAGYVAFEQVLAQADVLTLHCPLTETTTNLISQPELQAMKANAILINVGRGGLVNEHDLIEALKSQQISGAGCDVFTQEPADESNPLIANMDLPNLILTPHVAWGSDSSIQALYNILMDNIVKFQQGSRQNRVV</sequence>
<evidence type="ECO:0000256" key="3">
    <source>
        <dbReference type="ARBA" id="ARBA00023027"/>
    </source>
</evidence>
<dbReference type="Pfam" id="PF00389">
    <property type="entry name" value="2-Hacid_dh"/>
    <property type="match status" value="1"/>
</dbReference>
<evidence type="ECO:0000256" key="4">
    <source>
        <dbReference type="RuleBase" id="RU003719"/>
    </source>
</evidence>
<protein>
    <submittedName>
        <fullName evidence="7">Glycerate dehydrogenase</fullName>
    </submittedName>
</protein>